<reference evidence="8 9" key="1">
    <citation type="submission" date="2018-01" db="EMBL/GenBank/DDBJ databases">
        <title>The draft genome sequence of Cohaesibacter sp. H1304.</title>
        <authorList>
            <person name="Wang N.-N."/>
            <person name="Du Z.-J."/>
        </authorList>
    </citation>
    <scope>NUCLEOTIDE SEQUENCE [LARGE SCALE GENOMIC DNA]</scope>
    <source>
        <strain evidence="8 9">H1304</strain>
    </source>
</reference>
<evidence type="ECO:0000256" key="2">
    <source>
        <dbReference type="ARBA" id="ARBA00022670"/>
    </source>
</evidence>
<dbReference type="PROSITE" id="PS00708">
    <property type="entry name" value="PRO_ENDOPEP_SER"/>
    <property type="match status" value="1"/>
</dbReference>
<sequence length="707" mass="78436">MSNQNASSFTKAAFSSDAPRAEQRDHRTSNHGIEMTDDYAWLRADNWQEVMHKGRDVLPDDIEAYLEAENGYTNKEMADTEALQAALFEEMKGRIKEDDSSVPSPDGPYAYNSRFVQGGQYPLIVRTPREGGDETILFDGNKEAEGQAFFRLAATAHSPDHRKMAWAVDTKGSEYFTIRVRDLETGTELEDHLEETTGGAVWSADSTHLYYTWLDENHRPCKVFRHKIGTPQSADDLIYEESDAGFFVGIGKSQSGNQIIVDCHDHETSEVYLIDAKDNAAKAKLIAARENGVEYSVDEGMGVLYILTNADGAEDFKLVTTTPTQSGRAHWQDLVPHESGRLLLNHGVFQNHLVWMERLNGLPRIQIRNLTTGVQHAIAFEEEAYSLGFAGSLEFETDTIRFTYSSMTTPSRVYDYNMSNRSRTLRKEQEVPSGHNSDDYVTRRLFAKGHDGVAVPVTLLYRKDTPLDGSAPCLLYGYGSYGISIPASFSTVALSLVDRGFVYAIAHIRGGKEKGFAWYKDGKRDKKTNTFKDFISAGEFLVEEGFTSRGKIVAEGGSAGGMLMGAVANMAPSLFSGILALVPFVDVLNTMLDDTLPLTPPEWPEWGNPIASEEDYKSIAAYSPYDQVSPQAYPAILAVGGLTDPRVTYWEPAKWVAKLRELRTDDNLLLLKINMGSGHGGASGRFDRLKETALEYAFALKISGKLN</sequence>
<organism evidence="8 9">
    <name type="scientific">Cohaesibacter celericrescens</name>
    <dbReference type="NCBI Taxonomy" id="2067669"/>
    <lineage>
        <taxon>Bacteria</taxon>
        <taxon>Pseudomonadati</taxon>
        <taxon>Pseudomonadota</taxon>
        <taxon>Alphaproteobacteria</taxon>
        <taxon>Hyphomicrobiales</taxon>
        <taxon>Cohaesibacteraceae</taxon>
    </lineage>
</organism>
<name>A0A2N5XRA2_9HYPH</name>
<comment type="caution">
    <text evidence="8">The sequence shown here is derived from an EMBL/GenBank/DDBJ whole genome shotgun (WGS) entry which is preliminary data.</text>
</comment>
<dbReference type="Gene3D" id="2.130.10.120">
    <property type="entry name" value="Prolyl oligopeptidase, N-terminal domain"/>
    <property type="match status" value="1"/>
</dbReference>
<evidence type="ECO:0000256" key="4">
    <source>
        <dbReference type="ARBA" id="ARBA00022825"/>
    </source>
</evidence>
<dbReference type="PRINTS" id="PR00862">
    <property type="entry name" value="PROLIGOPTASE"/>
</dbReference>
<dbReference type="SUPFAM" id="SSF53474">
    <property type="entry name" value="alpha/beta-Hydrolases"/>
    <property type="match status" value="1"/>
</dbReference>
<dbReference type="PANTHER" id="PTHR11757:SF19">
    <property type="entry name" value="PROLYL ENDOPEPTIDASE-LIKE"/>
    <property type="match status" value="1"/>
</dbReference>
<keyword evidence="9" id="KW-1185">Reference proteome</keyword>
<dbReference type="AlphaFoldDB" id="A0A2N5XRA2"/>
<accession>A0A2N5XRA2</accession>
<feature type="domain" description="Peptidase S9 prolyl oligopeptidase catalytic" evidence="6">
    <location>
        <begin position="488"/>
        <end position="704"/>
    </location>
</feature>
<dbReference type="InterPro" id="IPR002470">
    <property type="entry name" value="Peptidase_S9A"/>
</dbReference>
<evidence type="ECO:0000256" key="3">
    <source>
        <dbReference type="ARBA" id="ARBA00022801"/>
    </source>
</evidence>
<dbReference type="SUPFAM" id="SSF50993">
    <property type="entry name" value="Peptidase/esterase 'gauge' domain"/>
    <property type="match status" value="1"/>
</dbReference>
<feature type="region of interest" description="Disordered" evidence="5">
    <location>
        <begin position="1"/>
        <end position="31"/>
    </location>
</feature>
<proteinExistence type="inferred from homology"/>
<dbReference type="Pfam" id="PF00326">
    <property type="entry name" value="Peptidase_S9"/>
    <property type="match status" value="1"/>
</dbReference>
<evidence type="ECO:0000259" key="6">
    <source>
        <dbReference type="Pfam" id="PF00326"/>
    </source>
</evidence>
<dbReference type="PANTHER" id="PTHR11757">
    <property type="entry name" value="PROTEASE FAMILY S9A OLIGOPEPTIDASE"/>
    <property type="match status" value="1"/>
</dbReference>
<dbReference type="InterPro" id="IPR029058">
    <property type="entry name" value="AB_hydrolase_fold"/>
</dbReference>
<dbReference type="GO" id="GO:0006508">
    <property type="term" value="P:proteolysis"/>
    <property type="evidence" value="ECO:0007669"/>
    <property type="project" value="UniProtKB-KW"/>
</dbReference>
<dbReference type="RefSeq" id="WP_101534285.1">
    <property type="nucleotide sequence ID" value="NZ_JBFHIU010000020.1"/>
</dbReference>
<evidence type="ECO:0000259" key="7">
    <source>
        <dbReference type="Pfam" id="PF02897"/>
    </source>
</evidence>
<comment type="similarity">
    <text evidence="1">Belongs to the peptidase S9A family.</text>
</comment>
<feature type="compositionally biased region" description="Polar residues" evidence="5">
    <location>
        <begin position="1"/>
        <end position="10"/>
    </location>
</feature>
<dbReference type="InterPro" id="IPR001375">
    <property type="entry name" value="Peptidase_S9_cat"/>
</dbReference>
<dbReference type="InterPro" id="IPR002471">
    <property type="entry name" value="Pept_S9_AS"/>
</dbReference>
<dbReference type="Proteomes" id="UP000234881">
    <property type="component" value="Unassembled WGS sequence"/>
</dbReference>
<evidence type="ECO:0000313" key="9">
    <source>
        <dbReference type="Proteomes" id="UP000234881"/>
    </source>
</evidence>
<dbReference type="InterPro" id="IPR051543">
    <property type="entry name" value="Serine_Peptidase_S9A"/>
</dbReference>
<dbReference type="EMBL" id="PKUQ01000022">
    <property type="protein sequence ID" value="PLW76995.1"/>
    <property type="molecule type" value="Genomic_DNA"/>
</dbReference>
<dbReference type="OrthoDB" id="9801421at2"/>
<keyword evidence="4" id="KW-0720">Serine protease</keyword>
<feature type="compositionally biased region" description="Basic and acidic residues" evidence="5">
    <location>
        <begin position="19"/>
        <end position="28"/>
    </location>
</feature>
<gene>
    <name evidence="8" type="ORF">C0081_13200</name>
</gene>
<evidence type="ECO:0000256" key="1">
    <source>
        <dbReference type="ARBA" id="ARBA00005228"/>
    </source>
</evidence>
<dbReference type="InterPro" id="IPR023302">
    <property type="entry name" value="Pept_S9A_N"/>
</dbReference>
<keyword evidence="2" id="KW-0645">Protease</keyword>
<dbReference type="Gene3D" id="3.40.50.1820">
    <property type="entry name" value="alpha/beta hydrolase"/>
    <property type="match status" value="1"/>
</dbReference>
<keyword evidence="3" id="KW-0378">Hydrolase</keyword>
<dbReference type="Pfam" id="PF02897">
    <property type="entry name" value="Peptidase_S9_N"/>
    <property type="match status" value="1"/>
</dbReference>
<evidence type="ECO:0000313" key="8">
    <source>
        <dbReference type="EMBL" id="PLW76995.1"/>
    </source>
</evidence>
<protein>
    <submittedName>
        <fullName evidence="8">S9 family peptidase</fullName>
    </submittedName>
</protein>
<feature type="domain" description="Peptidase S9A N-terminal" evidence="7">
    <location>
        <begin position="20"/>
        <end position="429"/>
    </location>
</feature>
<evidence type="ECO:0000256" key="5">
    <source>
        <dbReference type="SAM" id="MobiDB-lite"/>
    </source>
</evidence>
<dbReference type="GO" id="GO:0004252">
    <property type="term" value="F:serine-type endopeptidase activity"/>
    <property type="evidence" value="ECO:0007669"/>
    <property type="project" value="InterPro"/>
</dbReference>